<dbReference type="InterPro" id="IPR050204">
    <property type="entry name" value="AraC_XylS_family_regulators"/>
</dbReference>
<dbReference type="Pfam" id="PF14525">
    <property type="entry name" value="AraC_binding_2"/>
    <property type="match status" value="1"/>
</dbReference>
<evidence type="ECO:0000313" key="6">
    <source>
        <dbReference type="Proteomes" id="UP000442990"/>
    </source>
</evidence>
<dbReference type="InterPro" id="IPR009057">
    <property type="entry name" value="Homeodomain-like_sf"/>
</dbReference>
<dbReference type="RefSeq" id="WP_151474951.1">
    <property type="nucleotide sequence ID" value="NZ_WBKG01000076.1"/>
</dbReference>
<keyword evidence="3" id="KW-0804">Transcription</keyword>
<sequence length="347" mass="38095">MWQGGSTASVPAADSFDWFADMVSSALMPTAFSTGDATGFYAEGSMLDLETAQVSRFSYSPLRSRRTPALIRRGDPEQYQLGLVTKGSAWLAQHGRESELHVGDIVLWDTSRPSESGSGTDGQNVELFVLQIPKAHMLLPSQQADRLLAQRFPAGTGMGAILTQFLLALADNGPDCRPQDLGGLGNMAVELATSCLTQQLGATREVPAQVRAHALLRHINAFIEHNLADPDLTPQVIADRHHISLRSLYVLFQGQHESVAGSIRRRRLEHCRADLACPDLRQQPIQTIAARWGFTSATAFSRAFRAAYDTTPNDYRADVLRSRISTDHETCGSNRFHRRGDLSVVRA</sequence>
<evidence type="ECO:0000256" key="1">
    <source>
        <dbReference type="ARBA" id="ARBA00023015"/>
    </source>
</evidence>
<keyword evidence="1" id="KW-0805">Transcription regulation</keyword>
<reference evidence="5 6" key="1">
    <citation type="submission" date="2019-09" db="EMBL/GenBank/DDBJ databases">
        <title>Isolation and identification of active actinomycetes.</title>
        <authorList>
            <person name="Yu Z."/>
            <person name="Han C."/>
            <person name="Yu B."/>
        </authorList>
    </citation>
    <scope>NUCLEOTIDE SEQUENCE [LARGE SCALE GENOMIC DNA]</scope>
    <source>
        <strain evidence="5 6">NEAU-H2</strain>
    </source>
</reference>
<dbReference type="PANTHER" id="PTHR46796:SF6">
    <property type="entry name" value="ARAC SUBFAMILY"/>
    <property type="match status" value="1"/>
</dbReference>
<dbReference type="SUPFAM" id="SSF46689">
    <property type="entry name" value="Homeodomain-like"/>
    <property type="match status" value="1"/>
</dbReference>
<dbReference type="Pfam" id="PF12833">
    <property type="entry name" value="HTH_18"/>
    <property type="match status" value="1"/>
</dbReference>
<dbReference type="GO" id="GO:0003700">
    <property type="term" value="F:DNA-binding transcription factor activity"/>
    <property type="evidence" value="ECO:0007669"/>
    <property type="project" value="InterPro"/>
</dbReference>
<organism evidence="5 6">
    <name type="scientific">Streptomyces triticiradicis</name>
    <dbReference type="NCBI Taxonomy" id="2651189"/>
    <lineage>
        <taxon>Bacteria</taxon>
        <taxon>Bacillati</taxon>
        <taxon>Actinomycetota</taxon>
        <taxon>Actinomycetes</taxon>
        <taxon>Kitasatosporales</taxon>
        <taxon>Streptomycetaceae</taxon>
        <taxon>Streptomyces</taxon>
    </lineage>
</organism>
<dbReference type="EMBL" id="WBKG01000076">
    <property type="protein sequence ID" value="KAB1976730.1"/>
    <property type="molecule type" value="Genomic_DNA"/>
</dbReference>
<evidence type="ECO:0000256" key="2">
    <source>
        <dbReference type="ARBA" id="ARBA00023125"/>
    </source>
</evidence>
<dbReference type="Proteomes" id="UP000442990">
    <property type="component" value="Unassembled WGS sequence"/>
</dbReference>
<dbReference type="PRINTS" id="PR00032">
    <property type="entry name" value="HTHARAC"/>
</dbReference>
<evidence type="ECO:0000313" key="5">
    <source>
        <dbReference type="EMBL" id="KAB1976730.1"/>
    </source>
</evidence>
<keyword evidence="2" id="KW-0238">DNA-binding</keyword>
<feature type="domain" description="HTH araC/xylS-type" evidence="4">
    <location>
        <begin position="217"/>
        <end position="318"/>
    </location>
</feature>
<keyword evidence="6" id="KW-1185">Reference proteome</keyword>
<dbReference type="InterPro" id="IPR018062">
    <property type="entry name" value="HTH_AraC-typ_CS"/>
</dbReference>
<evidence type="ECO:0000259" key="4">
    <source>
        <dbReference type="PROSITE" id="PS01124"/>
    </source>
</evidence>
<evidence type="ECO:0000256" key="3">
    <source>
        <dbReference type="ARBA" id="ARBA00023163"/>
    </source>
</evidence>
<gene>
    <name evidence="5" type="ORF">F8144_43560</name>
</gene>
<dbReference type="PROSITE" id="PS00041">
    <property type="entry name" value="HTH_ARAC_FAMILY_1"/>
    <property type="match status" value="1"/>
</dbReference>
<name>A0A7J5D1F1_9ACTN</name>
<accession>A0A7J5D1F1</accession>
<comment type="caution">
    <text evidence="5">The sequence shown here is derived from an EMBL/GenBank/DDBJ whole genome shotgun (WGS) entry which is preliminary data.</text>
</comment>
<dbReference type="PANTHER" id="PTHR46796">
    <property type="entry name" value="HTH-TYPE TRANSCRIPTIONAL ACTIVATOR RHAS-RELATED"/>
    <property type="match status" value="1"/>
</dbReference>
<dbReference type="InterPro" id="IPR035418">
    <property type="entry name" value="AraC-bd_2"/>
</dbReference>
<dbReference type="GO" id="GO:0043565">
    <property type="term" value="F:sequence-specific DNA binding"/>
    <property type="evidence" value="ECO:0007669"/>
    <property type="project" value="InterPro"/>
</dbReference>
<dbReference type="InterPro" id="IPR020449">
    <property type="entry name" value="Tscrpt_reg_AraC-type_HTH"/>
</dbReference>
<protein>
    <submittedName>
        <fullName evidence="5">Helix-turn-helix domain-containing protein</fullName>
    </submittedName>
</protein>
<dbReference type="Gene3D" id="1.10.10.60">
    <property type="entry name" value="Homeodomain-like"/>
    <property type="match status" value="1"/>
</dbReference>
<dbReference type="SMART" id="SM00342">
    <property type="entry name" value="HTH_ARAC"/>
    <property type="match status" value="1"/>
</dbReference>
<dbReference type="PROSITE" id="PS01124">
    <property type="entry name" value="HTH_ARAC_FAMILY_2"/>
    <property type="match status" value="1"/>
</dbReference>
<dbReference type="AlphaFoldDB" id="A0A7J5D1F1"/>
<dbReference type="InterPro" id="IPR018060">
    <property type="entry name" value="HTH_AraC"/>
</dbReference>
<proteinExistence type="predicted"/>